<feature type="compositionally biased region" description="Basic and acidic residues" evidence="1">
    <location>
        <begin position="169"/>
        <end position="186"/>
    </location>
</feature>
<proteinExistence type="predicted"/>
<evidence type="ECO:0000313" key="3">
    <source>
        <dbReference type="Proteomes" id="UP000799771"/>
    </source>
</evidence>
<reference evidence="2" key="1">
    <citation type="journal article" date="2020" name="Stud. Mycol.">
        <title>101 Dothideomycetes genomes: a test case for predicting lifestyles and emergence of pathogens.</title>
        <authorList>
            <person name="Haridas S."/>
            <person name="Albert R."/>
            <person name="Binder M."/>
            <person name="Bloem J."/>
            <person name="Labutti K."/>
            <person name="Salamov A."/>
            <person name="Andreopoulos B."/>
            <person name="Baker S."/>
            <person name="Barry K."/>
            <person name="Bills G."/>
            <person name="Bluhm B."/>
            <person name="Cannon C."/>
            <person name="Castanera R."/>
            <person name="Culley D."/>
            <person name="Daum C."/>
            <person name="Ezra D."/>
            <person name="Gonzalez J."/>
            <person name="Henrissat B."/>
            <person name="Kuo A."/>
            <person name="Liang C."/>
            <person name="Lipzen A."/>
            <person name="Lutzoni F."/>
            <person name="Magnuson J."/>
            <person name="Mondo S."/>
            <person name="Nolan M."/>
            <person name="Ohm R."/>
            <person name="Pangilinan J."/>
            <person name="Park H.-J."/>
            <person name="Ramirez L."/>
            <person name="Alfaro M."/>
            <person name="Sun H."/>
            <person name="Tritt A."/>
            <person name="Yoshinaga Y."/>
            <person name="Zwiers L.-H."/>
            <person name="Turgeon B."/>
            <person name="Goodwin S."/>
            <person name="Spatafora J."/>
            <person name="Crous P."/>
            <person name="Grigoriev I."/>
        </authorList>
    </citation>
    <scope>NUCLEOTIDE SEQUENCE</scope>
    <source>
        <strain evidence="2">CBS 119687</strain>
    </source>
</reference>
<evidence type="ECO:0000313" key="2">
    <source>
        <dbReference type="EMBL" id="KAF2134044.1"/>
    </source>
</evidence>
<feature type="compositionally biased region" description="Low complexity" evidence="1">
    <location>
        <begin position="26"/>
        <end position="63"/>
    </location>
</feature>
<feature type="compositionally biased region" description="Polar residues" evidence="1">
    <location>
        <begin position="1"/>
        <end position="23"/>
    </location>
</feature>
<gene>
    <name evidence="2" type="ORF">P153DRAFT_381218</name>
</gene>
<feature type="region of interest" description="Disordered" evidence="1">
    <location>
        <begin position="160"/>
        <end position="187"/>
    </location>
</feature>
<dbReference type="GeneID" id="54410453"/>
<name>A0A6A6ASW0_9PLEO</name>
<sequence>MYSSSRYATSPWSLASPKPSTASELPPTTTVSRPSTPANQFPTLTSRPPTSRSLSTTRSSISDVPPPPLSIPPHATWTCRTCRTTHPFTSTNPIRPLGTLRCSTCHLVANSSVQIHGLAFTLPRGTHSAVSLPPGSLQWPRSSLIWACCACGRSHIKHWKPVSRPSPHRSAEPHARIRSGAEDEKHSLRRTLKKVFHKREQRSDSVSDPVRPIDVEIDSATPVFRSSVERPAICVVAEDEWLAHDTMPQGDVVNVDEPKCVDQPEEEQVGRPATMCSLLGLPGITRPYGEGEGSNEGMIWEREEDGRWVRYLRSFSEHV</sequence>
<feature type="region of interest" description="Disordered" evidence="1">
    <location>
        <begin position="1"/>
        <end position="69"/>
    </location>
</feature>
<organism evidence="2 3">
    <name type="scientific">Dothidotthia symphoricarpi CBS 119687</name>
    <dbReference type="NCBI Taxonomy" id="1392245"/>
    <lineage>
        <taxon>Eukaryota</taxon>
        <taxon>Fungi</taxon>
        <taxon>Dikarya</taxon>
        <taxon>Ascomycota</taxon>
        <taxon>Pezizomycotina</taxon>
        <taxon>Dothideomycetes</taxon>
        <taxon>Pleosporomycetidae</taxon>
        <taxon>Pleosporales</taxon>
        <taxon>Dothidotthiaceae</taxon>
        <taxon>Dothidotthia</taxon>
    </lineage>
</organism>
<dbReference type="RefSeq" id="XP_033528431.1">
    <property type="nucleotide sequence ID" value="XM_033670021.1"/>
</dbReference>
<dbReference type="AlphaFoldDB" id="A0A6A6ASW0"/>
<dbReference type="EMBL" id="ML977498">
    <property type="protein sequence ID" value="KAF2134044.1"/>
    <property type="molecule type" value="Genomic_DNA"/>
</dbReference>
<protein>
    <submittedName>
        <fullName evidence="2">Uncharacterized protein</fullName>
    </submittedName>
</protein>
<dbReference type="Proteomes" id="UP000799771">
    <property type="component" value="Unassembled WGS sequence"/>
</dbReference>
<keyword evidence="3" id="KW-1185">Reference proteome</keyword>
<accession>A0A6A6ASW0</accession>
<evidence type="ECO:0000256" key="1">
    <source>
        <dbReference type="SAM" id="MobiDB-lite"/>
    </source>
</evidence>